<dbReference type="GO" id="GO:0005763">
    <property type="term" value="C:mitochondrial small ribosomal subunit"/>
    <property type="evidence" value="ECO:0007669"/>
    <property type="project" value="InterPro"/>
</dbReference>
<keyword evidence="5" id="KW-0496">Mitochondrion</keyword>
<dbReference type="Pfam" id="PF15433">
    <property type="entry name" value="MRP-S31"/>
    <property type="match status" value="1"/>
</dbReference>
<keyword evidence="4" id="KW-0689">Ribosomal protein</keyword>
<evidence type="ECO:0000256" key="4">
    <source>
        <dbReference type="ARBA" id="ARBA00022980"/>
    </source>
</evidence>
<evidence type="ECO:0000256" key="3">
    <source>
        <dbReference type="ARBA" id="ARBA00022946"/>
    </source>
</evidence>
<comment type="similarity">
    <text evidence="2">Belongs to the mitochondrion-specific ribosomal protein mS31 family.</text>
</comment>
<evidence type="ECO:0000256" key="5">
    <source>
        <dbReference type="ARBA" id="ARBA00023128"/>
    </source>
</evidence>
<dbReference type="InterPro" id="IPR026299">
    <property type="entry name" value="MRP-S31"/>
</dbReference>
<dbReference type="WBParaSite" id="Csp11.Scaffold629.g9503.t1">
    <property type="protein sequence ID" value="Csp11.Scaffold629.g9503.t1"/>
    <property type="gene ID" value="Csp11.Scaffold629.g9503"/>
</dbReference>
<dbReference type="STRING" id="1561998.A0A1I7UHX3"/>
<sequence length="404" mass="45539">MGTGCGIKERNTESDCAFKSLGGLLTFLMLKSVCSVAIRLGGRKQPRFFSNSGGEGDSKGPKAKEVIDDDLLKAIDGVANNLHPQNSAEKKSLKNTLINRLVANEKASFDSAASSASSEMLDDQALIGLLADVAEDAKVDKKVPLKKRGLVLLRKEIFYQAVQSGYTTDEARVKSETIVNEAQMKLVEQRKALLNDVREKSEQDEIDQTERNEKEQKLFAMALEFMEKIYKDDIVNSDARKPINVDNNAIKLFQQKPLGTWNKTTQYEGFSLDFWSQWDRRAATIANGSFGPTNSFQEQIEWTTKGKQWEYPINNEFKMGDEESVSFIDHVFLERHLPSLGIPKTGPIAHFMHLVCVGLSKNPYMTAAKKREHLKWFADYFNVEKQKLVHKLHEQEQIAAQNAV</sequence>
<evidence type="ECO:0000256" key="7">
    <source>
        <dbReference type="ARBA" id="ARBA00035133"/>
    </source>
</evidence>
<keyword evidence="3" id="KW-0809">Transit peptide</keyword>
<dbReference type="PANTHER" id="PTHR13231">
    <property type="entry name" value="MITOCHONDRIAL RIBOSOMAL PROTEIN S31"/>
    <property type="match status" value="1"/>
</dbReference>
<evidence type="ECO:0000256" key="1">
    <source>
        <dbReference type="ARBA" id="ARBA00004173"/>
    </source>
</evidence>
<evidence type="ECO:0000256" key="8">
    <source>
        <dbReference type="ARBA" id="ARBA00035363"/>
    </source>
</evidence>
<comment type="subcellular location">
    <subcellularLocation>
        <location evidence="1">Mitochondrion</location>
    </subcellularLocation>
</comment>
<protein>
    <recommendedName>
        <fullName evidence="7">Small ribosomal subunit protein mS31</fullName>
    </recommendedName>
    <alternativeName>
        <fullName evidence="8">28S ribosomal protein S31, mitochondrial</fullName>
    </alternativeName>
</protein>
<evidence type="ECO:0000313" key="9">
    <source>
        <dbReference type="Proteomes" id="UP000095282"/>
    </source>
</evidence>
<dbReference type="PANTHER" id="PTHR13231:SF3">
    <property type="entry name" value="SMALL RIBOSOMAL SUBUNIT PROTEIN MS31"/>
    <property type="match status" value="1"/>
</dbReference>
<dbReference type="AlphaFoldDB" id="A0A1I7UHX3"/>
<organism evidence="9 10">
    <name type="scientific">Caenorhabditis tropicalis</name>
    <dbReference type="NCBI Taxonomy" id="1561998"/>
    <lineage>
        <taxon>Eukaryota</taxon>
        <taxon>Metazoa</taxon>
        <taxon>Ecdysozoa</taxon>
        <taxon>Nematoda</taxon>
        <taxon>Chromadorea</taxon>
        <taxon>Rhabditida</taxon>
        <taxon>Rhabditina</taxon>
        <taxon>Rhabditomorpha</taxon>
        <taxon>Rhabditoidea</taxon>
        <taxon>Rhabditidae</taxon>
        <taxon>Peloderinae</taxon>
        <taxon>Caenorhabditis</taxon>
    </lineage>
</organism>
<dbReference type="Proteomes" id="UP000095282">
    <property type="component" value="Unplaced"/>
</dbReference>
<dbReference type="eggNOG" id="ENOG502QSX9">
    <property type="taxonomic scope" value="Eukaryota"/>
</dbReference>
<proteinExistence type="inferred from homology"/>
<evidence type="ECO:0000256" key="2">
    <source>
        <dbReference type="ARBA" id="ARBA00011057"/>
    </source>
</evidence>
<keyword evidence="9" id="KW-1185">Reference proteome</keyword>
<name>A0A1I7UHX3_9PELO</name>
<evidence type="ECO:0000313" key="10">
    <source>
        <dbReference type="WBParaSite" id="Csp11.Scaffold629.g9503.t1"/>
    </source>
</evidence>
<reference evidence="10" key="1">
    <citation type="submission" date="2016-11" db="UniProtKB">
        <authorList>
            <consortium name="WormBaseParasite"/>
        </authorList>
    </citation>
    <scope>IDENTIFICATION</scope>
</reference>
<evidence type="ECO:0000256" key="6">
    <source>
        <dbReference type="ARBA" id="ARBA00023274"/>
    </source>
</evidence>
<dbReference type="GO" id="GO:0003735">
    <property type="term" value="F:structural constituent of ribosome"/>
    <property type="evidence" value="ECO:0007669"/>
    <property type="project" value="InterPro"/>
</dbReference>
<keyword evidence="6" id="KW-0687">Ribonucleoprotein</keyword>
<accession>A0A1I7UHX3</accession>